<dbReference type="AlphaFoldDB" id="A0A2T6ZS43"/>
<accession>A0A2T6ZS43</accession>
<dbReference type="Proteomes" id="UP000244722">
    <property type="component" value="Unassembled WGS sequence"/>
</dbReference>
<name>A0A2T6ZS43_TUBBO</name>
<sequence length="188" mass="21060">MAPQSILKRESLCRVCLDIWKALTLKPDSGSVRHAITEPLMTTLYAIPSVNCQRDIPIRVFSMVLLSLLKGESLCWVLLDIWKALTLKPDSGSFMNAIMKPLNKSVLHHPIYPPSKGRPHTNSGSVRHAITEPFNDGSPRHPICQPPKWGPHTSIFHGTTKSSEGGVLMPDFFGCLESTEFNARFWER</sequence>
<gene>
    <name evidence="1" type="ORF">B9Z19DRAFT_1126955</name>
</gene>
<evidence type="ECO:0000313" key="2">
    <source>
        <dbReference type="Proteomes" id="UP000244722"/>
    </source>
</evidence>
<reference evidence="1 2" key="1">
    <citation type="submission" date="2017-04" db="EMBL/GenBank/DDBJ databases">
        <title>Draft genome sequence of Tuber borchii Vittad., a whitish edible truffle.</title>
        <authorList>
            <consortium name="DOE Joint Genome Institute"/>
            <person name="Murat C."/>
            <person name="Kuo A."/>
            <person name="Barry K.W."/>
            <person name="Clum A."/>
            <person name="Dockter R.B."/>
            <person name="Fauchery L."/>
            <person name="Iotti M."/>
            <person name="Kohler A."/>
            <person name="Labutti K."/>
            <person name="Lindquist E.A."/>
            <person name="Lipzen A."/>
            <person name="Ohm R.A."/>
            <person name="Wang M."/>
            <person name="Grigoriev I.V."/>
            <person name="Zambonelli A."/>
            <person name="Martin F.M."/>
        </authorList>
    </citation>
    <scope>NUCLEOTIDE SEQUENCE [LARGE SCALE GENOMIC DNA]</scope>
    <source>
        <strain evidence="1 2">Tbo3840</strain>
    </source>
</reference>
<evidence type="ECO:0000313" key="1">
    <source>
        <dbReference type="EMBL" id="PUU78312.1"/>
    </source>
</evidence>
<dbReference type="EMBL" id="NESQ01000123">
    <property type="protein sequence ID" value="PUU78312.1"/>
    <property type="molecule type" value="Genomic_DNA"/>
</dbReference>
<keyword evidence="2" id="KW-1185">Reference proteome</keyword>
<organism evidence="1 2">
    <name type="scientific">Tuber borchii</name>
    <name type="common">White truffle</name>
    <dbReference type="NCBI Taxonomy" id="42251"/>
    <lineage>
        <taxon>Eukaryota</taxon>
        <taxon>Fungi</taxon>
        <taxon>Dikarya</taxon>
        <taxon>Ascomycota</taxon>
        <taxon>Pezizomycotina</taxon>
        <taxon>Pezizomycetes</taxon>
        <taxon>Pezizales</taxon>
        <taxon>Tuberaceae</taxon>
        <taxon>Tuber</taxon>
    </lineage>
</organism>
<protein>
    <submittedName>
        <fullName evidence="1">Uncharacterized protein</fullName>
    </submittedName>
</protein>
<proteinExistence type="predicted"/>
<comment type="caution">
    <text evidence="1">The sequence shown here is derived from an EMBL/GenBank/DDBJ whole genome shotgun (WGS) entry which is preliminary data.</text>
</comment>